<evidence type="ECO:0000256" key="2">
    <source>
        <dbReference type="ARBA" id="ARBA00008779"/>
    </source>
</evidence>
<keyword evidence="4" id="KW-0732">Signal</keyword>
<evidence type="ECO:0000259" key="7">
    <source>
        <dbReference type="Pfam" id="PF00884"/>
    </source>
</evidence>
<dbReference type="InterPro" id="IPR024607">
    <property type="entry name" value="Sulfatase_CS"/>
</dbReference>
<dbReference type="AlphaFoldDB" id="A0A926JTX4"/>
<dbReference type="PANTHER" id="PTHR42693:SF42">
    <property type="entry name" value="ARYLSULFATASE G"/>
    <property type="match status" value="1"/>
</dbReference>
<dbReference type="SUPFAM" id="SSF53649">
    <property type="entry name" value="Alkaline phosphatase-like"/>
    <property type="match status" value="1"/>
</dbReference>
<dbReference type="EMBL" id="JACVDC010000049">
    <property type="protein sequence ID" value="MBC9797172.1"/>
    <property type="molecule type" value="Genomic_DNA"/>
</dbReference>
<evidence type="ECO:0000256" key="4">
    <source>
        <dbReference type="ARBA" id="ARBA00022729"/>
    </source>
</evidence>
<dbReference type="Gene3D" id="3.40.720.10">
    <property type="entry name" value="Alkaline Phosphatase, subunit A"/>
    <property type="match status" value="1"/>
</dbReference>
<dbReference type="PANTHER" id="PTHR42693">
    <property type="entry name" value="ARYLSULFATASE FAMILY MEMBER"/>
    <property type="match status" value="1"/>
</dbReference>
<keyword evidence="9" id="KW-1185">Reference proteome</keyword>
<proteinExistence type="inferred from homology"/>
<organism evidence="8 9">
    <name type="scientific">Sinomicrobium weinanense</name>
    <dbReference type="NCBI Taxonomy" id="2842200"/>
    <lineage>
        <taxon>Bacteria</taxon>
        <taxon>Pseudomonadati</taxon>
        <taxon>Bacteroidota</taxon>
        <taxon>Flavobacteriia</taxon>
        <taxon>Flavobacteriales</taxon>
        <taxon>Flavobacteriaceae</taxon>
        <taxon>Sinomicrobium</taxon>
    </lineage>
</organism>
<dbReference type="PROSITE" id="PS00149">
    <property type="entry name" value="SULFATASE_2"/>
    <property type="match status" value="1"/>
</dbReference>
<name>A0A926JTX4_9FLAO</name>
<evidence type="ECO:0000256" key="5">
    <source>
        <dbReference type="ARBA" id="ARBA00022801"/>
    </source>
</evidence>
<accession>A0A926JTX4</accession>
<evidence type="ECO:0000256" key="6">
    <source>
        <dbReference type="ARBA" id="ARBA00022837"/>
    </source>
</evidence>
<dbReference type="GO" id="GO:0004065">
    <property type="term" value="F:arylsulfatase activity"/>
    <property type="evidence" value="ECO:0007669"/>
    <property type="project" value="TreeGrafter"/>
</dbReference>
<keyword evidence="6" id="KW-0106">Calcium</keyword>
<feature type="domain" description="Sulfatase N-terminal" evidence="7">
    <location>
        <begin position="30"/>
        <end position="353"/>
    </location>
</feature>
<dbReference type="CDD" id="cd16144">
    <property type="entry name" value="ARS_like"/>
    <property type="match status" value="1"/>
</dbReference>
<dbReference type="InterPro" id="IPR017850">
    <property type="entry name" value="Alkaline_phosphatase_core_sf"/>
</dbReference>
<evidence type="ECO:0000256" key="1">
    <source>
        <dbReference type="ARBA" id="ARBA00001913"/>
    </source>
</evidence>
<reference evidence="8 9" key="1">
    <citation type="submission" date="2020-09" db="EMBL/GenBank/DDBJ databases">
        <title>Sinomicrobium weinanense sp. nov., a halophilic bacteria isolated from saline-alkali soil.</title>
        <authorList>
            <person name="Wu P."/>
            <person name="Ren H."/>
            <person name="Mei Y."/>
            <person name="Liang Y."/>
            <person name="Chen Z."/>
        </authorList>
    </citation>
    <scope>NUCLEOTIDE SEQUENCE [LARGE SCALE GENOMIC DNA]</scope>
    <source>
        <strain evidence="8 9">FJxs</strain>
    </source>
</reference>
<evidence type="ECO:0000313" key="9">
    <source>
        <dbReference type="Proteomes" id="UP000653730"/>
    </source>
</evidence>
<dbReference type="Gene3D" id="3.30.1120.10">
    <property type="match status" value="1"/>
</dbReference>
<keyword evidence="3" id="KW-0479">Metal-binding</keyword>
<sequence>MAALILFLLLFAESTGRSNIRKEAAQRKINIVVIYADDLGWTDLSCYGSDLYETPAIDKLAREGVKLTDAYAACTVCSPSRAALMTGKYPARLRITDWIEGYNYPDTKLKAPGWTMYLDTAETTIAEELKKAGYTTGIVGKWHLGEKPVYWPEHHGFDVNIGGYKRGRPGSYFYPYKGKNPDLGTPPGLEKGNDHEYLTYRLTEEASHFIRRNKNDPFFLYFPHYAVHTPLQTPDSLIQYYKGKNKKGRQHRNPVYAAMIHALDQSVARILEVLEEEGLAGRTAIFFTSDNGGLVLREVTDNTPLRAGKGSAYEGGVRVPFIARIPGVTPESVTCSEPVVTMDLFPTITELAGLGKKENDGKSLMDLLKDPQSELDRPAIFWHYPHYHPGGATPYSAIRQGDWKLIHFFEDNRDELYNLKEDIGESRDLASWMADKTLELKQVLELWWRETKAQMPLKNLR</sequence>
<dbReference type="InterPro" id="IPR000917">
    <property type="entry name" value="Sulfatase_N"/>
</dbReference>
<evidence type="ECO:0000313" key="8">
    <source>
        <dbReference type="EMBL" id="MBC9797172.1"/>
    </source>
</evidence>
<comment type="caution">
    <text evidence="8">The sequence shown here is derived from an EMBL/GenBank/DDBJ whole genome shotgun (WGS) entry which is preliminary data.</text>
</comment>
<comment type="cofactor">
    <cofactor evidence="1">
        <name>Ca(2+)</name>
        <dbReference type="ChEBI" id="CHEBI:29108"/>
    </cofactor>
</comment>
<keyword evidence="5" id="KW-0378">Hydrolase</keyword>
<dbReference type="GO" id="GO:0046872">
    <property type="term" value="F:metal ion binding"/>
    <property type="evidence" value="ECO:0007669"/>
    <property type="project" value="UniProtKB-KW"/>
</dbReference>
<evidence type="ECO:0000256" key="3">
    <source>
        <dbReference type="ARBA" id="ARBA00022723"/>
    </source>
</evidence>
<dbReference type="Proteomes" id="UP000653730">
    <property type="component" value="Unassembled WGS sequence"/>
</dbReference>
<protein>
    <submittedName>
        <fullName evidence="8">Sulfatase</fullName>
    </submittedName>
</protein>
<dbReference type="InterPro" id="IPR050738">
    <property type="entry name" value="Sulfatase"/>
</dbReference>
<dbReference type="Pfam" id="PF00884">
    <property type="entry name" value="Sulfatase"/>
    <property type="match status" value="1"/>
</dbReference>
<comment type="similarity">
    <text evidence="2">Belongs to the sulfatase family.</text>
</comment>
<gene>
    <name evidence="8" type="ORF">IBL28_14445</name>
</gene>